<reference evidence="1 2" key="1">
    <citation type="submission" date="2020-04" db="EMBL/GenBank/DDBJ databases">
        <title>Description of novel Gluconacetobacter.</title>
        <authorList>
            <person name="Sombolestani A."/>
        </authorList>
    </citation>
    <scope>NUCLEOTIDE SEQUENCE [LARGE SCALE GENOMIC DNA]</scope>
    <source>
        <strain evidence="1 2">LMG 21312</strain>
    </source>
</reference>
<sequence>MGGMGGGFAYDGANMLGSESAEWNPWLRSPDAEINLDRDRMVARARDLFRNDGWARGSITRIADNVVGSQFRLVAKPDYRALTQRYGKAFDAVWAQEFRQAVEAEWRMWSEDPLLFGDAARKLTVTQIFRLAFMHQMKDGETIAVLRWMPERKEEGADYATTLQLIHPDRLSNPYQQLDTHWLRGGVEVDDDGAHIAYHIRQAHQYDYFDAVESMIWDRIPRFTPWGRPIVVHSYDFDDAGQHRGLSAFTPVLNRFRMLARYDQAELQQALTQTIFATFVQSPYDPEDVRNGMEDGELSEYQKIRQDWHKDNPLTLGGVRIPVMPPGEEVKTVASTRPNSGFDAFQGTFLRNFAAAIGTSAEQLSMDYSKTNYSSSRSSMLEMWKTMHRRRNDFAVSFANPTYGGFLEEAFDQGRVPLPRNAPDFLEGRAAYARCSWIGPGRGWVDPVSERQGAVLGLDAGFGTLERECAEQGLDYEEVLDQRRVERQMMTERGLPFPQWAVGAPAGLTTQKPDPT</sequence>
<organism evidence="1 2">
    <name type="scientific">Gluconacetobacter johannae</name>
    <dbReference type="NCBI Taxonomy" id="112140"/>
    <lineage>
        <taxon>Bacteria</taxon>
        <taxon>Pseudomonadati</taxon>
        <taxon>Pseudomonadota</taxon>
        <taxon>Alphaproteobacteria</taxon>
        <taxon>Acetobacterales</taxon>
        <taxon>Acetobacteraceae</taxon>
        <taxon>Gluconacetobacter</taxon>
    </lineage>
</organism>
<name>A0A7W4J8Q6_9PROT</name>
<dbReference type="GO" id="GO:0005198">
    <property type="term" value="F:structural molecule activity"/>
    <property type="evidence" value="ECO:0007669"/>
    <property type="project" value="InterPro"/>
</dbReference>
<accession>A0A7W4J8Q6</accession>
<dbReference type="AlphaFoldDB" id="A0A7W4J8Q6"/>
<dbReference type="GO" id="GO:0019068">
    <property type="term" value="P:virion assembly"/>
    <property type="evidence" value="ECO:0007669"/>
    <property type="project" value="InterPro"/>
</dbReference>
<evidence type="ECO:0000313" key="1">
    <source>
        <dbReference type="EMBL" id="MBB2176765.1"/>
    </source>
</evidence>
<evidence type="ECO:0000313" key="2">
    <source>
        <dbReference type="Proteomes" id="UP000561066"/>
    </source>
</evidence>
<dbReference type="InterPro" id="IPR006429">
    <property type="entry name" value="Phage_lambda_portal"/>
</dbReference>
<comment type="caution">
    <text evidence="1">The sequence shown here is derived from an EMBL/GenBank/DDBJ whole genome shotgun (WGS) entry which is preliminary data.</text>
</comment>
<gene>
    <name evidence="1" type="ORF">HLH21_12655</name>
</gene>
<dbReference type="Proteomes" id="UP000561066">
    <property type="component" value="Unassembled WGS sequence"/>
</dbReference>
<dbReference type="EMBL" id="JABEQH010000017">
    <property type="protein sequence ID" value="MBB2176765.1"/>
    <property type="molecule type" value="Genomic_DNA"/>
</dbReference>
<keyword evidence="2" id="KW-1185">Reference proteome</keyword>
<proteinExistence type="predicted"/>
<protein>
    <submittedName>
        <fullName evidence="1">Phage portal protein</fullName>
    </submittedName>
</protein>
<dbReference type="NCBIfam" id="TIGR01539">
    <property type="entry name" value="portal_lambda"/>
    <property type="match status" value="1"/>
</dbReference>
<dbReference type="Pfam" id="PF05136">
    <property type="entry name" value="Phage_portal_2"/>
    <property type="match status" value="1"/>
</dbReference>